<keyword evidence="17" id="KW-1185">Reference proteome</keyword>
<dbReference type="GO" id="GO:0005634">
    <property type="term" value="C:nucleus"/>
    <property type="evidence" value="ECO:0007669"/>
    <property type="project" value="UniProtKB-SubCell"/>
</dbReference>
<gene>
    <name evidence="16" type="ORF">UCRPC4_g05349</name>
</gene>
<dbReference type="Pfam" id="PF24487">
    <property type="entry name" value="NDC80_loop"/>
    <property type="match status" value="1"/>
</dbReference>
<keyword evidence="4 11" id="KW-0132">Cell division</keyword>
<reference evidence="16 17" key="2">
    <citation type="submission" date="2015-05" db="EMBL/GenBank/DDBJ databases">
        <authorList>
            <person name="Morales-Cruz A."/>
            <person name="Amrine K.C."/>
            <person name="Cantu D."/>
        </authorList>
    </citation>
    <scope>NUCLEOTIDE SEQUENCE [LARGE SCALE GENOMIC DNA]</scope>
    <source>
        <strain evidence="16">UCRPC4</strain>
    </source>
</reference>
<keyword evidence="10 11" id="KW-0137">Centromere</keyword>
<comment type="caution">
    <text evidence="16">The sequence shown here is derived from an EMBL/GenBank/DDBJ whole genome shotgun (WGS) entry which is preliminary data.</text>
</comment>
<evidence type="ECO:0000259" key="15">
    <source>
        <dbReference type="Pfam" id="PF24487"/>
    </source>
</evidence>
<feature type="coiled-coil region" evidence="12">
    <location>
        <begin position="195"/>
        <end position="358"/>
    </location>
</feature>
<feature type="region of interest" description="Disordered" evidence="13">
    <location>
        <begin position="589"/>
        <end position="621"/>
    </location>
</feature>
<evidence type="ECO:0000256" key="10">
    <source>
        <dbReference type="ARBA" id="ARBA00023328"/>
    </source>
</evidence>
<keyword evidence="3 11" id="KW-0158">Chromosome</keyword>
<comment type="subunit">
    <text evidence="11">Component of the NDC80 complex.</text>
</comment>
<dbReference type="Gene3D" id="1.20.5.340">
    <property type="match status" value="1"/>
</dbReference>
<dbReference type="Gene3D" id="1.10.418.30">
    <property type="entry name" value="Ncd80 complex, Ncd80 subunit"/>
    <property type="match status" value="1"/>
</dbReference>
<evidence type="ECO:0000313" key="16">
    <source>
        <dbReference type="EMBL" id="KKY17716.1"/>
    </source>
</evidence>
<dbReference type="Proteomes" id="UP000053317">
    <property type="component" value="Unassembled WGS sequence"/>
</dbReference>
<dbReference type="GO" id="GO:0051301">
    <property type="term" value="P:cell division"/>
    <property type="evidence" value="ECO:0007669"/>
    <property type="project" value="UniProtKB-UniRule"/>
</dbReference>
<accession>A0A0G2E5T4</accession>
<evidence type="ECO:0000256" key="13">
    <source>
        <dbReference type="SAM" id="MobiDB-lite"/>
    </source>
</evidence>
<feature type="domain" description="Kinetochore protein Ndc80 CH" evidence="14">
    <location>
        <begin position="2"/>
        <end position="138"/>
    </location>
</feature>
<dbReference type="GO" id="GO:0031262">
    <property type="term" value="C:Ndc80 complex"/>
    <property type="evidence" value="ECO:0007669"/>
    <property type="project" value="UniProtKB-UniRule"/>
</dbReference>
<dbReference type="Pfam" id="PF03801">
    <property type="entry name" value="Ndc80_HEC"/>
    <property type="match status" value="1"/>
</dbReference>
<comment type="similarity">
    <text evidence="2 11">Belongs to the NDC80/HEC1 family.</text>
</comment>
<evidence type="ECO:0000256" key="11">
    <source>
        <dbReference type="RuleBase" id="RU368072"/>
    </source>
</evidence>
<keyword evidence="7 12" id="KW-0175">Coiled coil</keyword>
<feature type="region of interest" description="Disordered" evidence="13">
    <location>
        <begin position="1"/>
        <end position="24"/>
    </location>
</feature>
<evidence type="ECO:0000256" key="2">
    <source>
        <dbReference type="ARBA" id="ARBA00007050"/>
    </source>
</evidence>
<evidence type="ECO:0000256" key="12">
    <source>
        <dbReference type="SAM" id="Coils"/>
    </source>
</evidence>
<evidence type="ECO:0000256" key="9">
    <source>
        <dbReference type="ARBA" id="ARBA00023306"/>
    </source>
</evidence>
<dbReference type="AlphaFoldDB" id="A0A0G2E5T4"/>
<organism evidence="16 17">
    <name type="scientific">Phaeomoniella chlamydospora</name>
    <name type="common">Phaeoacremonium chlamydosporum</name>
    <dbReference type="NCBI Taxonomy" id="158046"/>
    <lineage>
        <taxon>Eukaryota</taxon>
        <taxon>Fungi</taxon>
        <taxon>Dikarya</taxon>
        <taxon>Ascomycota</taxon>
        <taxon>Pezizomycotina</taxon>
        <taxon>Eurotiomycetes</taxon>
        <taxon>Chaetothyriomycetidae</taxon>
        <taxon>Phaeomoniellales</taxon>
        <taxon>Phaeomoniellaceae</taxon>
        <taxon>Phaeomoniella</taxon>
    </lineage>
</organism>
<evidence type="ECO:0000256" key="4">
    <source>
        <dbReference type="ARBA" id="ARBA00022618"/>
    </source>
</evidence>
<evidence type="ECO:0000256" key="8">
    <source>
        <dbReference type="ARBA" id="ARBA00023242"/>
    </source>
</evidence>
<evidence type="ECO:0000256" key="6">
    <source>
        <dbReference type="ARBA" id="ARBA00022838"/>
    </source>
</evidence>
<dbReference type="GO" id="GO:0051315">
    <property type="term" value="P:attachment of mitotic spindle microtubules to kinetochore"/>
    <property type="evidence" value="ECO:0007669"/>
    <property type="project" value="UniProtKB-UniRule"/>
</dbReference>
<dbReference type="OrthoDB" id="7459479at2759"/>
<dbReference type="InterPro" id="IPR057091">
    <property type="entry name" value="NDC80_loop"/>
</dbReference>
<feature type="region of interest" description="Disordered" evidence="13">
    <location>
        <begin position="388"/>
        <end position="413"/>
    </location>
</feature>
<keyword evidence="6 11" id="KW-0995">Kinetochore</keyword>
<dbReference type="PANTHER" id="PTHR10643">
    <property type="entry name" value="KINETOCHORE PROTEIN NDC80"/>
    <property type="match status" value="1"/>
</dbReference>
<dbReference type="FunFam" id="1.10.418.30:FF:000001">
    <property type="entry name" value="Probable kinetochore protein ndc80"/>
    <property type="match status" value="1"/>
</dbReference>
<feature type="coiled-coil region" evidence="12">
    <location>
        <begin position="465"/>
        <end position="524"/>
    </location>
</feature>
<keyword evidence="8 11" id="KW-0539">Nucleus</keyword>
<reference evidence="16 17" key="1">
    <citation type="submission" date="2015-05" db="EMBL/GenBank/DDBJ databases">
        <title>Distinctive expansion of gene families associated with plant cell wall degradation and secondary metabolism in the genomes of grapevine trunk pathogens.</title>
        <authorList>
            <person name="Lawrence D.P."/>
            <person name="Travadon R."/>
            <person name="Rolshausen P.E."/>
            <person name="Baumgartner K."/>
        </authorList>
    </citation>
    <scope>NUCLEOTIDE SEQUENCE [LARGE SCALE GENOMIC DNA]</scope>
    <source>
        <strain evidence="16">UCRPC4</strain>
    </source>
</reference>
<dbReference type="InterPro" id="IPR055260">
    <property type="entry name" value="Ndc80_CH"/>
</dbReference>
<keyword evidence="9 11" id="KW-0131">Cell cycle</keyword>
<comment type="function">
    <text evidence="1 11">Acts as a component of the essential kinetochore-associated NDC80 complex, which is required for chromosome segregation and spindle checkpoint activity.</text>
</comment>
<dbReference type="InterPro" id="IPR005550">
    <property type="entry name" value="Kinetochore_Ndc80"/>
</dbReference>
<protein>
    <recommendedName>
        <fullName evidence="11">Kinetochore protein NDC80</fullName>
    </recommendedName>
</protein>
<comment type="subcellular location">
    <subcellularLocation>
        <location evidence="11">Chromosome</location>
        <location evidence="11">Centromere</location>
        <location evidence="11">Kinetochore</location>
    </subcellularLocation>
    <subcellularLocation>
        <location evidence="11">Nucleus</location>
    </subcellularLocation>
</comment>
<feature type="compositionally biased region" description="Gly residues" evidence="13">
    <location>
        <begin position="595"/>
        <end position="604"/>
    </location>
</feature>
<evidence type="ECO:0000259" key="14">
    <source>
        <dbReference type="Pfam" id="PF03801"/>
    </source>
</evidence>
<dbReference type="InterPro" id="IPR038273">
    <property type="entry name" value="Ndc80_sf"/>
</dbReference>
<feature type="compositionally biased region" description="Low complexity" evidence="13">
    <location>
        <begin position="389"/>
        <end position="400"/>
    </location>
</feature>
<evidence type="ECO:0000313" key="17">
    <source>
        <dbReference type="Proteomes" id="UP000053317"/>
    </source>
</evidence>
<feature type="domain" description="Kinetochore protein NDC80 loop region" evidence="15">
    <location>
        <begin position="319"/>
        <end position="385"/>
    </location>
</feature>
<dbReference type="EMBL" id="LCWF01000137">
    <property type="protein sequence ID" value="KKY17716.1"/>
    <property type="molecule type" value="Genomic_DNA"/>
</dbReference>
<sequence>MAHQSFFTQAPAAAGVPRDPRPLKDRGFQMRIGQELLDYLTHNNFEMEMKYSLSRDVLKSPTQKDFNYMFQWLYRRLDPGYRFMKGIDAEVPPILKQLRYPFEKSITKSQITAVGGNNWYIFLGVLHWMMQLAQMQDRFNAGAYDEDCAKAGIDVSGDRVVFNFLFGAYHDWLTVTPENDEDEGEILKPHIDQMATEFERSNARYIEEMQMLEAENKNLSDQLEELEKNAPDVAKLDRHFQILEDDKRKFEEYNHNVQGKIDKYENRIKLLEDEIAKAEAELSKAEEERMSLQQSVDKQGLNIQDIDRMNTERDRLTRAVDDTANNLDETNRQVLDAEAATAQRLEELEAQIKKYNLLCYQISLIPSTASNAKGSNYELGLTIPAAGTSFSSSQSQNRRGGSPDDRLLASSDTGHSHAHLLTLDIRGTVRPSLISLRKEVNERRKQAQESDLNNREFLDSIHEALQEKNVEVDALTHRVRTASEEYEKLKETTQTAQMTSSSHIEKLEKRLAQMRAGLDEDVLETEQREMQTNLEYERLVQRVGEVREELHTKIENMLNEVIKFKVHIQKGLEDFEEWVVMEQEAEMAEMAEEQGGFGEHGGSVDGVVSGTERMALDDDQP</sequence>
<dbReference type="PANTHER" id="PTHR10643:SF2">
    <property type="entry name" value="KINETOCHORE PROTEIN NDC80 HOMOLOG"/>
    <property type="match status" value="1"/>
</dbReference>
<name>A0A0G2E5T4_PHACM</name>
<evidence type="ECO:0000256" key="3">
    <source>
        <dbReference type="ARBA" id="ARBA00022454"/>
    </source>
</evidence>
<keyword evidence="5 11" id="KW-0498">Mitosis</keyword>
<evidence type="ECO:0000256" key="5">
    <source>
        <dbReference type="ARBA" id="ARBA00022776"/>
    </source>
</evidence>
<evidence type="ECO:0000256" key="1">
    <source>
        <dbReference type="ARBA" id="ARBA00002772"/>
    </source>
</evidence>
<proteinExistence type="inferred from homology"/>
<evidence type="ECO:0000256" key="7">
    <source>
        <dbReference type="ARBA" id="ARBA00023054"/>
    </source>
</evidence>